<gene>
    <name evidence="1" type="ORF">AKO1_012564</name>
</gene>
<reference evidence="1 2" key="1">
    <citation type="submission" date="2024-03" db="EMBL/GenBank/DDBJ databases">
        <title>The Acrasis kona genome and developmental transcriptomes reveal deep origins of eukaryotic multicellular pathways.</title>
        <authorList>
            <person name="Sheikh S."/>
            <person name="Fu C.-J."/>
            <person name="Brown M.W."/>
            <person name="Baldauf S.L."/>
        </authorList>
    </citation>
    <scope>NUCLEOTIDE SEQUENCE [LARGE SCALE GENOMIC DNA]</scope>
    <source>
        <strain evidence="1 2">ATCC MYA-3509</strain>
    </source>
</reference>
<comment type="caution">
    <text evidence="1">The sequence shown here is derived from an EMBL/GenBank/DDBJ whole genome shotgun (WGS) entry which is preliminary data.</text>
</comment>
<organism evidence="1 2">
    <name type="scientific">Acrasis kona</name>
    <dbReference type="NCBI Taxonomy" id="1008807"/>
    <lineage>
        <taxon>Eukaryota</taxon>
        <taxon>Discoba</taxon>
        <taxon>Heterolobosea</taxon>
        <taxon>Tetramitia</taxon>
        <taxon>Eutetramitia</taxon>
        <taxon>Acrasidae</taxon>
        <taxon>Acrasis</taxon>
    </lineage>
</organism>
<accession>A0AAW2YWY6</accession>
<dbReference type="EMBL" id="JAOPGA020000783">
    <property type="protein sequence ID" value="KAL0481670.1"/>
    <property type="molecule type" value="Genomic_DNA"/>
</dbReference>
<dbReference type="AlphaFoldDB" id="A0AAW2YWY6"/>
<sequence length="193" mass="22879">MDLRARLELLEKSYQTLQTQFKNQTDEREAKRKCRVTLGQISYTLEDLFVERVLSPTRKGRERVRIVDVKNGRVKPPLSDTERQKWRQFETKVLRSGRFEGDIDYFIGAVKRLKNMREEDMKSVSRNELIEYVRNQFAEGKQYLFDDALNLIITDHIGIDVLVGLNDGWADFTTYPNEPLFLQWQIVSSYLFF</sequence>
<keyword evidence="2" id="KW-1185">Reference proteome</keyword>
<name>A0AAW2YWY6_9EUKA</name>
<protein>
    <submittedName>
        <fullName evidence="1">Terpinolene synthase</fullName>
    </submittedName>
</protein>
<proteinExistence type="predicted"/>
<evidence type="ECO:0000313" key="2">
    <source>
        <dbReference type="Proteomes" id="UP001431209"/>
    </source>
</evidence>
<dbReference type="Proteomes" id="UP001431209">
    <property type="component" value="Unassembled WGS sequence"/>
</dbReference>
<evidence type="ECO:0000313" key="1">
    <source>
        <dbReference type="EMBL" id="KAL0481670.1"/>
    </source>
</evidence>